<name>A0A1X0AV82_9MYCO</name>
<sequence length="366" mass="39988">MSRPSLFEPFQIRDLTIRNRIWLSPMCQYSCADDGIPHDWHLVHLGARAQGGFGLVMSEAVAVTERGRITLRDAGLWNDTQAEAWAWIVEFVHGQGAAFGFQISHAGRKASTYRGFPGEPSGVLPVDGGAWLSQGPSTLPHEGRPAPEAMSQDDMAEVTEAFVAAARRADRVGADVIEVHAAHGYLLHEFLSPIANDRTDSYGGSFENRVRYPLEVIEAVRVAWPQHKPMFVRVSATDWLPDGWDMEQTTRFAVLLRERGVDVVDVSSGSIADAPIPIARGYQVPLASQVRNVAGVATTAVGLILEPKQAEHILTSGDADAVFLARASLREPAWPLRAAHELGLTWADFPGPAQYSRANWESVPAE</sequence>
<dbReference type="InterPro" id="IPR001155">
    <property type="entry name" value="OxRdtase_FMN_N"/>
</dbReference>
<dbReference type="GO" id="GO:0010181">
    <property type="term" value="F:FMN binding"/>
    <property type="evidence" value="ECO:0007669"/>
    <property type="project" value="InterPro"/>
</dbReference>
<evidence type="ECO:0000259" key="6">
    <source>
        <dbReference type="Pfam" id="PF00724"/>
    </source>
</evidence>
<reference evidence="7 8" key="1">
    <citation type="submission" date="2017-02" db="EMBL/GenBank/DDBJ databases">
        <title>The new phylogeny of genus Mycobacterium.</title>
        <authorList>
            <person name="Tortoli E."/>
            <person name="Trovato A."/>
            <person name="Cirillo D.M."/>
        </authorList>
    </citation>
    <scope>NUCLEOTIDE SEQUENCE [LARGE SCALE GENOMIC DNA]</scope>
    <source>
        <strain evidence="7 8">RW6</strain>
    </source>
</reference>
<dbReference type="InterPro" id="IPR044152">
    <property type="entry name" value="YqjM-like"/>
</dbReference>
<evidence type="ECO:0000313" key="8">
    <source>
        <dbReference type="Proteomes" id="UP000192448"/>
    </source>
</evidence>
<protein>
    <submittedName>
        <fullName evidence="7">Oxidoreductase</fullName>
    </submittedName>
</protein>
<gene>
    <name evidence="7" type="ORF">BST13_18680</name>
</gene>
<keyword evidence="4" id="KW-0521">NADP</keyword>
<organism evidence="7 8">
    <name type="scientific">Mycobacterium aquaticum</name>
    <dbReference type="NCBI Taxonomy" id="1927124"/>
    <lineage>
        <taxon>Bacteria</taxon>
        <taxon>Bacillati</taxon>
        <taxon>Actinomycetota</taxon>
        <taxon>Actinomycetes</taxon>
        <taxon>Mycobacteriales</taxon>
        <taxon>Mycobacteriaceae</taxon>
        <taxon>Mycobacterium</taxon>
    </lineage>
</organism>
<proteinExistence type="predicted"/>
<dbReference type="EMBL" id="MVHF01000018">
    <property type="protein sequence ID" value="ORA33987.1"/>
    <property type="molecule type" value="Genomic_DNA"/>
</dbReference>
<comment type="caution">
    <text evidence="7">The sequence shown here is derived from an EMBL/GenBank/DDBJ whole genome shotgun (WGS) entry which is preliminary data.</text>
</comment>
<dbReference type="OrthoDB" id="3169239at2"/>
<keyword evidence="8" id="KW-1185">Reference proteome</keyword>
<evidence type="ECO:0000313" key="7">
    <source>
        <dbReference type="EMBL" id="ORA33987.1"/>
    </source>
</evidence>
<evidence type="ECO:0000256" key="5">
    <source>
        <dbReference type="ARBA" id="ARBA00023002"/>
    </source>
</evidence>
<dbReference type="Proteomes" id="UP000192448">
    <property type="component" value="Unassembled WGS sequence"/>
</dbReference>
<evidence type="ECO:0000256" key="4">
    <source>
        <dbReference type="ARBA" id="ARBA00022857"/>
    </source>
</evidence>
<keyword evidence="5" id="KW-0560">Oxidoreductase</keyword>
<dbReference type="InterPro" id="IPR013785">
    <property type="entry name" value="Aldolase_TIM"/>
</dbReference>
<dbReference type="GO" id="GO:0003959">
    <property type="term" value="F:NADPH dehydrogenase activity"/>
    <property type="evidence" value="ECO:0007669"/>
    <property type="project" value="InterPro"/>
</dbReference>
<keyword evidence="3" id="KW-0288">FMN</keyword>
<dbReference type="SUPFAM" id="SSF51395">
    <property type="entry name" value="FMN-linked oxidoreductases"/>
    <property type="match status" value="1"/>
</dbReference>
<evidence type="ECO:0000256" key="3">
    <source>
        <dbReference type="ARBA" id="ARBA00022643"/>
    </source>
</evidence>
<comment type="cofactor">
    <cofactor evidence="1">
        <name>FMN</name>
        <dbReference type="ChEBI" id="CHEBI:58210"/>
    </cofactor>
</comment>
<feature type="domain" description="NADH:flavin oxidoreductase/NADH oxidase N-terminal" evidence="6">
    <location>
        <begin position="5"/>
        <end position="342"/>
    </location>
</feature>
<dbReference type="STRING" id="1927124.BST13_18680"/>
<dbReference type="PANTHER" id="PTHR43303">
    <property type="entry name" value="NADPH DEHYDROGENASE C23G7.10C-RELATED"/>
    <property type="match status" value="1"/>
</dbReference>
<dbReference type="RefSeq" id="WP_083165510.1">
    <property type="nucleotide sequence ID" value="NZ_MVHF01000018.1"/>
</dbReference>
<dbReference type="GO" id="GO:0050661">
    <property type="term" value="F:NADP binding"/>
    <property type="evidence" value="ECO:0007669"/>
    <property type="project" value="InterPro"/>
</dbReference>
<evidence type="ECO:0000256" key="1">
    <source>
        <dbReference type="ARBA" id="ARBA00001917"/>
    </source>
</evidence>
<dbReference type="Pfam" id="PF00724">
    <property type="entry name" value="Oxidored_FMN"/>
    <property type="match status" value="1"/>
</dbReference>
<dbReference type="PANTHER" id="PTHR43303:SF4">
    <property type="entry name" value="NADPH DEHYDROGENASE C23G7.10C-RELATED"/>
    <property type="match status" value="1"/>
</dbReference>
<dbReference type="Gene3D" id="3.20.20.70">
    <property type="entry name" value="Aldolase class I"/>
    <property type="match status" value="1"/>
</dbReference>
<dbReference type="AlphaFoldDB" id="A0A1X0AV82"/>
<evidence type="ECO:0000256" key="2">
    <source>
        <dbReference type="ARBA" id="ARBA00022630"/>
    </source>
</evidence>
<dbReference type="CDD" id="cd02932">
    <property type="entry name" value="OYE_YqiM_FMN"/>
    <property type="match status" value="1"/>
</dbReference>
<accession>A0A1X0AV82</accession>
<keyword evidence="2" id="KW-0285">Flavoprotein</keyword>